<organism evidence="4 5">
    <name type="scientific">Drosophila kikkawai</name>
    <name type="common">Fruit fly</name>
    <dbReference type="NCBI Taxonomy" id="30033"/>
    <lineage>
        <taxon>Eukaryota</taxon>
        <taxon>Metazoa</taxon>
        <taxon>Ecdysozoa</taxon>
        <taxon>Arthropoda</taxon>
        <taxon>Hexapoda</taxon>
        <taxon>Insecta</taxon>
        <taxon>Pterygota</taxon>
        <taxon>Neoptera</taxon>
        <taxon>Endopterygota</taxon>
        <taxon>Diptera</taxon>
        <taxon>Brachycera</taxon>
        <taxon>Muscomorpha</taxon>
        <taxon>Ephydroidea</taxon>
        <taxon>Drosophilidae</taxon>
        <taxon>Drosophila</taxon>
        <taxon>Sophophora</taxon>
    </lineage>
</organism>
<protein>
    <submittedName>
        <fullName evidence="5">Kunitz-type serine protease inhibitor nigrescinin-1-like</fullName>
    </submittedName>
</protein>
<gene>
    <name evidence="5" type="primary">LOC108078595</name>
</gene>
<evidence type="ECO:0000259" key="3">
    <source>
        <dbReference type="PROSITE" id="PS50279"/>
    </source>
</evidence>
<feature type="signal peptide" evidence="2">
    <location>
        <begin position="1"/>
        <end position="19"/>
    </location>
</feature>
<feature type="region of interest" description="Disordered" evidence="1">
    <location>
        <begin position="25"/>
        <end position="45"/>
    </location>
</feature>
<accession>A0A6P4IXD7</accession>
<keyword evidence="4" id="KW-1185">Reference proteome</keyword>
<proteinExistence type="predicted"/>
<keyword evidence="5" id="KW-0722">Serine protease inhibitor</keyword>
<dbReference type="AlphaFoldDB" id="A0A6P4IXD7"/>
<evidence type="ECO:0000256" key="2">
    <source>
        <dbReference type="SAM" id="SignalP"/>
    </source>
</evidence>
<dbReference type="GO" id="GO:0004867">
    <property type="term" value="F:serine-type endopeptidase inhibitor activity"/>
    <property type="evidence" value="ECO:0007669"/>
    <property type="project" value="UniProtKB-KW"/>
</dbReference>
<dbReference type="PROSITE" id="PS50279">
    <property type="entry name" value="BPTI_KUNITZ_2"/>
    <property type="match status" value="1"/>
</dbReference>
<dbReference type="SMART" id="SM00131">
    <property type="entry name" value="KU"/>
    <property type="match status" value="1"/>
</dbReference>
<sequence length="93" mass="10574">MKFLLIASCLVLYVALTQAQENCTGRPSNQDCDGGRNQGVSQAPQCTPQPNPNMWYYKRDTRECLKMTFNGCFGNSNRYCSKEHCLRSCNRPN</sequence>
<feature type="domain" description="BPTI/Kunitz inhibitor" evidence="3">
    <location>
        <begin position="32"/>
        <end position="89"/>
    </location>
</feature>
<feature type="chain" id="PRO_5027609974" evidence="2">
    <location>
        <begin position="20"/>
        <end position="93"/>
    </location>
</feature>
<dbReference type="CDD" id="cd00109">
    <property type="entry name" value="Kunitz-type"/>
    <property type="match status" value="1"/>
</dbReference>
<keyword evidence="5" id="KW-0646">Protease inhibitor</keyword>
<evidence type="ECO:0000256" key="1">
    <source>
        <dbReference type="SAM" id="MobiDB-lite"/>
    </source>
</evidence>
<dbReference type="OrthoDB" id="4473401at2759"/>
<dbReference type="Pfam" id="PF00014">
    <property type="entry name" value="Kunitz_BPTI"/>
    <property type="match status" value="1"/>
</dbReference>
<evidence type="ECO:0000313" key="4">
    <source>
        <dbReference type="Proteomes" id="UP001652661"/>
    </source>
</evidence>
<dbReference type="InterPro" id="IPR002223">
    <property type="entry name" value="Kunitz_BPTI"/>
</dbReference>
<dbReference type="Gene3D" id="4.10.410.10">
    <property type="entry name" value="Pancreatic trypsin inhibitor Kunitz domain"/>
    <property type="match status" value="1"/>
</dbReference>
<dbReference type="InterPro" id="IPR036880">
    <property type="entry name" value="Kunitz_BPTI_sf"/>
</dbReference>
<name>A0A6P4IXD7_DROKI</name>
<dbReference type="GeneID" id="108078595"/>
<keyword evidence="2" id="KW-0732">Signal</keyword>
<evidence type="ECO:0000313" key="5">
    <source>
        <dbReference type="RefSeq" id="XP_017028004.1"/>
    </source>
</evidence>
<dbReference type="SUPFAM" id="SSF57362">
    <property type="entry name" value="BPTI-like"/>
    <property type="match status" value="1"/>
</dbReference>
<dbReference type="RefSeq" id="XP_017028004.1">
    <property type="nucleotide sequence ID" value="XM_017172515.2"/>
</dbReference>
<reference evidence="5" key="1">
    <citation type="submission" date="2025-08" db="UniProtKB">
        <authorList>
            <consortium name="RefSeq"/>
        </authorList>
    </citation>
    <scope>IDENTIFICATION</scope>
    <source>
        <strain evidence="5">14028-0561.14</strain>
        <tissue evidence="5">Whole fly</tissue>
    </source>
</reference>
<dbReference type="Proteomes" id="UP001652661">
    <property type="component" value="Chromosome 3L"/>
</dbReference>